<protein>
    <recommendedName>
        <fullName evidence="3">F-box domain-containing protein</fullName>
    </recommendedName>
</protein>
<reference evidence="1 2" key="1">
    <citation type="submission" date="2016-07" db="EMBL/GenBank/DDBJ databases">
        <title>Pervasive Adenine N6-methylation of Active Genes in Fungi.</title>
        <authorList>
            <consortium name="DOE Joint Genome Institute"/>
            <person name="Mondo S.J."/>
            <person name="Dannebaum R.O."/>
            <person name="Kuo R.C."/>
            <person name="Labutti K."/>
            <person name="Haridas S."/>
            <person name="Kuo A."/>
            <person name="Salamov A."/>
            <person name="Ahrendt S.R."/>
            <person name="Lipzen A."/>
            <person name="Sullivan W."/>
            <person name="Andreopoulos W.B."/>
            <person name="Clum A."/>
            <person name="Lindquist E."/>
            <person name="Daum C."/>
            <person name="Ramamoorthy G.K."/>
            <person name="Gryganskyi A."/>
            <person name="Culley D."/>
            <person name="Magnuson J.K."/>
            <person name="James T.Y."/>
            <person name="O'Malley M.A."/>
            <person name="Stajich J.E."/>
            <person name="Spatafora J.W."/>
            <person name="Visel A."/>
            <person name="Grigoriev I.V."/>
        </authorList>
    </citation>
    <scope>NUCLEOTIDE SEQUENCE [LARGE SCALE GENOMIC DNA]</scope>
    <source>
        <strain evidence="1 2">ATCC 12442</strain>
    </source>
</reference>
<accession>A0A1Y1VUM1</accession>
<name>A0A1Y1VUM1_9FUNG</name>
<dbReference type="GeneID" id="63802499"/>
<sequence>MQQPDRRWEPAPFTDTTDLCAKSLTRTSTAREYSNVMNFVSSNPHRVNELSEAVFGTLLLECFVECDRIKCSCSKSHDRDWMWNLGFLIERNKLHLVTEFRVVIFNECELPMHIDKVMKGMENKLQSPLPNVRSILFLGPGVFTAGTAKDADSIQEFRTAEAAAQSIRKLFPCATDLRYHVFRKWVPTPNILGADRKLCPLYEYTLKEYAHQLEHVQMLIPFPLNVPKLFDNFTSLSINIRYIRLRRDLPVIPTRCLRILEVFQIEAVIPWHLFETTDGALSFDSLQDLRVEFIQATANTATFPGCNYPVHFPRLNTLHVTGSAYVYTDIYAYFQGRVFERLTIMDDPTNFERINEHAFETVRMLKIGHPTGTPFVDVYSVNMVERLYQLPSSVEVATLGLLDYPLPGLIAWVDLRSLTLAASIADKHGLANLLGQLPLLHTLVVDCFSMIRIDAKVTKFPDQKITFDEIGEVLDPSSQLPVSESLERLDLFVRGTFDLVGFCELVVCLPRVTKVRVNHHMIPHIMSMLHQVFKVSRNIAFEPLS</sequence>
<organism evidence="1 2">
    <name type="scientific">Linderina pennispora</name>
    <dbReference type="NCBI Taxonomy" id="61395"/>
    <lineage>
        <taxon>Eukaryota</taxon>
        <taxon>Fungi</taxon>
        <taxon>Fungi incertae sedis</taxon>
        <taxon>Zoopagomycota</taxon>
        <taxon>Kickxellomycotina</taxon>
        <taxon>Kickxellomycetes</taxon>
        <taxon>Kickxellales</taxon>
        <taxon>Kickxellaceae</taxon>
        <taxon>Linderina</taxon>
    </lineage>
</organism>
<evidence type="ECO:0000313" key="1">
    <source>
        <dbReference type="EMBL" id="ORX64977.1"/>
    </source>
</evidence>
<keyword evidence="2" id="KW-1185">Reference proteome</keyword>
<dbReference type="EMBL" id="MCFD01000054">
    <property type="protein sequence ID" value="ORX64977.1"/>
    <property type="molecule type" value="Genomic_DNA"/>
</dbReference>
<evidence type="ECO:0000313" key="2">
    <source>
        <dbReference type="Proteomes" id="UP000193922"/>
    </source>
</evidence>
<dbReference type="Proteomes" id="UP000193922">
    <property type="component" value="Unassembled WGS sequence"/>
</dbReference>
<evidence type="ECO:0008006" key="3">
    <source>
        <dbReference type="Google" id="ProtNLM"/>
    </source>
</evidence>
<proteinExistence type="predicted"/>
<comment type="caution">
    <text evidence="1">The sequence shown here is derived from an EMBL/GenBank/DDBJ whole genome shotgun (WGS) entry which is preliminary data.</text>
</comment>
<gene>
    <name evidence="1" type="ORF">DL89DRAFT_261682</name>
</gene>
<dbReference type="RefSeq" id="XP_040739427.1">
    <property type="nucleotide sequence ID" value="XM_040885851.1"/>
</dbReference>
<dbReference type="AlphaFoldDB" id="A0A1Y1VUM1"/>